<gene>
    <name evidence="1" type="ORF">GMD78_12215</name>
</gene>
<proteinExistence type="predicted"/>
<evidence type="ECO:0000313" key="2">
    <source>
        <dbReference type="Proteomes" id="UP000469125"/>
    </source>
</evidence>
<dbReference type="Proteomes" id="UP000469125">
    <property type="component" value="Unassembled WGS sequence"/>
</dbReference>
<organism evidence="1 2">
    <name type="scientific">Ornithinibacillus caprae</name>
    <dbReference type="NCBI Taxonomy" id="2678566"/>
    <lineage>
        <taxon>Bacteria</taxon>
        <taxon>Bacillati</taxon>
        <taxon>Bacillota</taxon>
        <taxon>Bacilli</taxon>
        <taxon>Bacillales</taxon>
        <taxon>Bacillaceae</taxon>
        <taxon>Ornithinibacillus</taxon>
    </lineage>
</organism>
<accession>A0A6N8FNY2</accession>
<comment type="caution">
    <text evidence="1">The sequence shown here is derived from an EMBL/GenBank/DDBJ whole genome shotgun (WGS) entry which is preliminary data.</text>
</comment>
<reference evidence="1 2" key="1">
    <citation type="submission" date="2019-11" db="EMBL/GenBank/DDBJ databases">
        <authorList>
            <person name="Li X."/>
        </authorList>
    </citation>
    <scope>NUCLEOTIDE SEQUENCE [LARGE SCALE GENOMIC DNA]</scope>
    <source>
        <strain evidence="1 2">L9</strain>
    </source>
</reference>
<sequence>MKKQSIKYKWKVDPYRKDKRTGAISPVKRSEYAESLFRVGAGFNGQQATGKLGGQADK</sequence>
<protein>
    <submittedName>
        <fullName evidence="1">Uncharacterized protein</fullName>
    </submittedName>
</protein>
<dbReference type="AlphaFoldDB" id="A0A6N8FNY2"/>
<keyword evidence="2" id="KW-1185">Reference proteome</keyword>
<dbReference type="EMBL" id="WOCA01000009">
    <property type="protein sequence ID" value="MUK89138.1"/>
    <property type="molecule type" value="Genomic_DNA"/>
</dbReference>
<evidence type="ECO:0000313" key="1">
    <source>
        <dbReference type="EMBL" id="MUK89138.1"/>
    </source>
</evidence>
<dbReference type="RefSeq" id="WP_155669115.1">
    <property type="nucleotide sequence ID" value="NZ_WOCA01000009.1"/>
</dbReference>
<name>A0A6N8FNY2_9BACI</name>